<dbReference type="Gene3D" id="3.40.50.410">
    <property type="entry name" value="von Willebrand factor, type A domain"/>
    <property type="match status" value="1"/>
</dbReference>
<dbReference type="Gene3D" id="3.40.50.880">
    <property type="match status" value="2"/>
</dbReference>
<proteinExistence type="predicted"/>
<keyword evidence="2" id="KW-0812">Transmembrane</keyword>
<dbReference type="PANTHER" id="PTHR37947:SF2">
    <property type="entry name" value="VON WILLEBRAND FACTOR TYPE A"/>
    <property type="match status" value="1"/>
</dbReference>
<feature type="compositionally biased region" description="Basic and acidic residues" evidence="1">
    <location>
        <begin position="878"/>
        <end position="898"/>
    </location>
</feature>
<dbReference type="Proteomes" id="UP000838308">
    <property type="component" value="Unassembled WGS sequence"/>
</dbReference>
<reference evidence="4" key="1">
    <citation type="submission" date="2022-04" db="EMBL/GenBank/DDBJ databases">
        <authorList>
            <person name="Criscuolo A."/>
        </authorList>
    </citation>
    <scope>NUCLEOTIDE SEQUENCE</scope>
    <source>
        <strain evidence="4">CIP111895</strain>
    </source>
</reference>
<dbReference type="Pfam" id="PF00092">
    <property type="entry name" value="VWA"/>
    <property type="match status" value="1"/>
</dbReference>
<keyword evidence="5" id="KW-1185">Reference proteome</keyword>
<organism evidence="4 5">
    <name type="scientific">Neobacillus rhizosphaerae</name>
    <dbReference type="NCBI Taxonomy" id="2880965"/>
    <lineage>
        <taxon>Bacteria</taxon>
        <taxon>Bacillati</taxon>
        <taxon>Bacillota</taxon>
        <taxon>Bacilli</taxon>
        <taxon>Bacillales</taxon>
        <taxon>Bacillaceae</taxon>
        <taxon>Neobacillus</taxon>
    </lineage>
</organism>
<evidence type="ECO:0000256" key="2">
    <source>
        <dbReference type="SAM" id="Phobius"/>
    </source>
</evidence>
<feature type="transmembrane region" description="Helical" evidence="2">
    <location>
        <begin position="37"/>
        <end position="61"/>
    </location>
</feature>
<gene>
    <name evidence="4" type="ORF">BACCIP111895_00416</name>
</gene>
<evidence type="ECO:0000259" key="3">
    <source>
        <dbReference type="PROSITE" id="PS50234"/>
    </source>
</evidence>
<dbReference type="Pfam" id="PF13519">
    <property type="entry name" value="VWA_2"/>
    <property type="match status" value="1"/>
</dbReference>
<dbReference type="SMART" id="SM00327">
    <property type="entry name" value="VWA"/>
    <property type="match status" value="2"/>
</dbReference>
<keyword evidence="2" id="KW-1133">Transmembrane helix</keyword>
<dbReference type="SUPFAM" id="SSF53300">
    <property type="entry name" value="vWA-like"/>
    <property type="match status" value="2"/>
</dbReference>
<dbReference type="EMBL" id="CALBWS010000001">
    <property type="protein sequence ID" value="CAH2713281.1"/>
    <property type="molecule type" value="Genomic_DNA"/>
</dbReference>
<dbReference type="InterPro" id="IPR029062">
    <property type="entry name" value="Class_I_gatase-like"/>
</dbReference>
<keyword evidence="2" id="KW-0472">Membrane</keyword>
<feature type="region of interest" description="Disordered" evidence="1">
    <location>
        <begin position="878"/>
        <end position="918"/>
    </location>
</feature>
<name>A0ABN8KIN3_9BACI</name>
<feature type="transmembrane region" description="Helical" evidence="2">
    <location>
        <begin position="6"/>
        <end position="25"/>
    </location>
</feature>
<dbReference type="CDD" id="cd00198">
    <property type="entry name" value="vWFA"/>
    <property type="match status" value="1"/>
</dbReference>
<dbReference type="InterPro" id="IPR002035">
    <property type="entry name" value="VWF_A"/>
</dbReference>
<sequence>MDLELKFPIFLVLLIPAFFLIYLYFKQITTSRSPEKVVIGCLRAVLFLLIIFALTMPQILLPIKEEMIIFLTDRSASFEDAENGVLDWLDESIQSKKGNQTFAVASFADGAIVEQSLSNKKTVLDQFNGKLKTDETNLEEGISFAASILKPEQSGRIVLLSDGNETVGNSKEAAKLLKNQNLELDYVQFKQKFREDMSITKLDVAPALYEGEKANLTVSIASNVEKSAELRISVNNQDILHKQVLVKEGQNEFSFSHIASEPGMSIFKAELAAEGDTFIENNSLYAVTNVKGTPRVLVVQGNQEDPLVKILQSSGLIVDRLIPEKLPTTLAGFLQYQSIIFNNVPGTKVTEQQMNLIEKAVKEFGTGFVMLGGEDSFGLGGYFKTPIEKLLPVDMDIKGKKEMPSLGLVIVIDRSGSMSGNKLTLAKEAAARSVELLREKDTLGFIAFDDRPWVIVETAPLENKKKVIEKIRSVSVGGGTNIYPSLEKAYQELKDLKLQRKHIILLTDGQSAAGGDYHSLIEEGKKNNITLSTVALGSDADRNLLEDLAGQGKGRFYDVTDASVIPSILSRETVMTTRTYIEDHPFYPAVQPYPEWKTIFQNGIPKMNAYIAVTAKTRAEVPLISEKKDPILAQWHYGLGTSLAFTSDMTGKWSGDWANWANWPNFLNHIVAKSLPHYDSEPFRFTIEKENGNTVVHLKAEDGQFLPLDVSVVSQNGIVMDTNSKPTAPGEFEVIFPNKPGMYFLRVKQTTEGGQDKLFQTGFSVPYSDEYLLKGTNRELLSELAVLTGGKELKTAKEAFRPLKQKPKKKESISEWLLLAAFLLLVFEILLRRLGFQPFGSLLHLLKKTSKKGEQGGTEVLQQLSRAKAKIKANVENKREFTKAESKQEIKKENRQDQEQTTPVKRKQTVAVVSPEEKEERMKRLLEAKKRKK</sequence>
<protein>
    <recommendedName>
        <fullName evidence="3">VWFA domain-containing protein</fullName>
    </recommendedName>
</protein>
<feature type="domain" description="VWFA" evidence="3">
    <location>
        <begin position="407"/>
        <end position="572"/>
    </location>
</feature>
<evidence type="ECO:0000256" key="1">
    <source>
        <dbReference type="SAM" id="MobiDB-lite"/>
    </source>
</evidence>
<dbReference type="PANTHER" id="PTHR37947">
    <property type="entry name" value="BLL2462 PROTEIN"/>
    <property type="match status" value="1"/>
</dbReference>
<evidence type="ECO:0000313" key="5">
    <source>
        <dbReference type="Proteomes" id="UP000838308"/>
    </source>
</evidence>
<dbReference type="RefSeq" id="WP_248733608.1">
    <property type="nucleotide sequence ID" value="NZ_CALBWS010000001.1"/>
</dbReference>
<dbReference type="SUPFAM" id="SSF52317">
    <property type="entry name" value="Class I glutamine amidotransferase-like"/>
    <property type="match status" value="1"/>
</dbReference>
<evidence type="ECO:0000313" key="4">
    <source>
        <dbReference type="EMBL" id="CAH2713281.1"/>
    </source>
</evidence>
<accession>A0ABN8KIN3</accession>
<dbReference type="PROSITE" id="PS50234">
    <property type="entry name" value="VWFA"/>
    <property type="match status" value="1"/>
</dbReference>
<dbReference type="InterPro" id="IPR036465">
    <property type="entry name" value="vWFA_dom_sf"/>
</dbReference>
<comment type="caution">
    <text evidence="4">The sequence shown here is derived from an EMBL/GenBank/DDBJ whole genome shotgun (WGS) entry which is preliminary data.</text>
</comment>